<dbReference type="Proteomes" id="UP001182991">
    <property type="component" value="Unassembled WGS sequence"/>
</dbReference>
<reference evidence="3" key="1">
    <citation type="submission" date="2023-07" db="EMBL/GenBank/DDBJ databases">
        <title>Isolating and identifying novel microbial strains from the Mariana Trench.</title>
        <authorList>
            <person name="Fu H."/>
        </authorList>
    </citation>
    <scope>NUCLEOTIDE SEQUENCE [LARGE SCALE GENOMIC DNA]</scope>
    <source>
        <strain evidence="3">T-y2</strain>
    </source>
</reference>
<dbReference type="EMBL" id="JAVRBG010000006">
    <property type="protein sequence ID" value="MDT0294579.1"/>
    <property type="molecule type" value="Genomic_DNA"/>
</dbReference>
<proteinExistence type="predicted"/>
<name>A0ABU2KIS3_9FLAO</name>
<keyword evidence="1" id="KW-0732">Signal</keyword>
<feature type="chain" id="PRO_5045215740" evidence="1">
    <location>
        <begin position="19"/>
        <end position="60"/>
    </location>
</feature>
<keyword evidence="3" id="KW-1185">Reference proteome</keyword>
<evidence type="ECO:0000256" key="1">
    <source>
        <dbReference type="SAM" id="SignalP"/>
    </source>
</evidence>
<accession>A0ABU2KIS3</accession>
<sequence length="60" mass="6779">MRITFLVFLLSFAGVAQSFESTIKSEKTLNALPYVNVSILKLFLPTKTLDRCTIRSKVID</sequence>
<feature type="signal peptide" evidence="1">
    <location>
        <begin position="1"/>
        <end position="18"/>
    </location>
</feature>
<protein>
    <submittedName>
        <fullName evidence="2">Uncharacterized protein</fullName>
    </submittedName>
</protein>
<evidence type="ECO:0000313" key="2">
    <source>
        <dbReference type="EMBL" id="MDT0294579.1"/>
    </source>
</evidence>
<gene>
    <name evidence="2" type="ORF">RLT85_08025</name>
</gene>
<dbReference type="RefSeq" id="WP_311401510.1">
    <property type="nucleotide sequence ID" value="NZ_JAVRBG010000006.1"/>
</dbReference>
<evidence type="ECO:0000313" key="3">
    <source>
        <dbReference type="Proteomes" id="UP001182991"/>
    </source>
</evidence>
<organism evidence="2 3">
    <name type="scientific">Mesonia ostreae</name>
    <dbReference type="NCBI Taxonomy" id="861110"/>
    <lineage>
        <taxon>Bacteria</taxon>
        <taxon>Pseudomonadati</taxon>
        <taxon>Bacteroidota</taxon>
        <taxon>Flavobacteriia</taxon>
        <taxon>Flavobacteriales</taxon>
        <taxon>Flavobacteriaceae</taxon>
        <taxon>Mesonia</taxon>
    </lineage>
</organism>
<comment type="caution">
    <text evidence="2">The sequence shown here is derived from an EMBL/GenBank/DDBJ whole genome shotgun (WGS) entry which is preliminary data.</text>
</comment>